<keyword evidence="7" id="KW-0812">Transmembrane</keyword>
<evidence type="ECO:0000313" key="9">
    <source>
        <dbReference type="Proteomes" id="UP000743370"/>
    </source>
</evidence>
<keyword evidence="5" id="KW-0732">Signal</keyword>
<gene>
    <name evidence="8" type="ORF">HKW66_Vig0071230</name>
</gene>
<evidence type="ECO:0000313" key="8">
    <source>
        <dbReference type="EMBL" id="KAG2395501.1"/>
    </source>
</evidence>
<organism evidence="8 9">
    <name type="scientific">Phaseolus angularis</name>
    <name type="common">Azuki bean</name>
    <name type="synonym">Vigna angularis</name>
    <dbReference type="NCBI Taxonomy" id="3914"/>
    <lineage>
        <taxon>Eukaryota</taxon>
        <taxon>Viridiplantae</taxon>
        <taxon>Streptophyta</taxon>
        <taxon>Embryophyta</taxon>
        <taxon>Tracheophyta</taxon>
        <taxon>Spermatophyta</taxon>
        <taxon>Magnoliopsida</taxon>
        <taxon>eudicotyledons</taxon>
        <taxon>Gunneridae</taxon>
        <taxon>Pentapetalae</taxon>
        <taxon>rosids</taxon>
        <taxon>fabids</taxon>
        <taxon>Fabales</taxon>
        <taxon>Fabaceae</taxon>
        <taxon>Papilionoideae</taxon>
        <taxon>50 kb inversion clade</taxon>
        <taxon>NPAAA clade</taxon>
        <taxon>indigoferoid/millettioid clade</taxon>
        <taxon>Phaseoleae</taxon>
        <taxon>Vigna</taxon>
    </lineage>
</organism>
<dbReference type="Proteomes" id="UP000743370">
    <property type="component" value="Unassembled WGS sequence"/>
</dbReference>
<dbReference type="Pfam" id="PF05938">
    <property type="entry name" value="Self-incomp_S1"/>
    <property type="match status" value="1"/>
</dbReference>
<dbReference type="GO" id="GO:0060320">
    <property type="term" value="P:rejection of self pollen"/>
    <property type="evidence" value="ECO:0007669"/>
    <property type="project" value="UniProtKB-KW"/>
</dbReference>
<dbReference type="AlphaFoldDB" id="A0A8T0K777"/>
<dbReference type="InterPro" id="IPR010264">
    <property type="entry name" value="Self-incomp_S1"/>
</dbReference>
<keyword evidence="7" id="KW-1133">Transmembrane helix</keyword>
<evidence type="ECO:0000256" key="2">
    <source>
        <dbReference type="ARBA" id="ARBA00005581"/>
    </source>
</evidence>
<evidence type="ECO:0000256" key="1">
    <source>
        <dbReference type="ARBA" id="ARBA00004613"/>
    </source>
</evidence>
<comment type="subcellular location">
    <subcellularLocation>
        <location evidence="1 6">Secreted</location>
    </subcellularLocation>
</comment>
<dbReference type="PANTHER" id="PTHR31232">
    <property type="match status" value="1"/>
</dbReference>
<name>A0A8T0K777_PHAAN</name>
<feature type="transmembrane region" description="Helical" evidence="7">
    <location>
        <begin position="6"/>
        <end position="23"/>
    </location>
</feature>
<sequence>MKHSVIYLTMCLASSIIMVMATVQRARFLLGTNDYYVRVINGFTDNSSVPLVIWCSSEEMDLGGRALQEHDDFSWVMRPNFWSSNRMKCTMKWDSTRKSFEAFKASRDTERCGIHRMCSWMVTQDGFYFSNDEDVSVDNPNVLLVQLSYDNEDAIVMHILHFF</sequence>
<protein>
    <recommendedName>
        <fullName evidence="6">S-protein homolog</fullName>
    </recommendedName>
</protein>
<keyword evidence="3 6" id="KW-0713">Self-incompatibility</keyword>
<dbReference type="EMBL" id="JABFOF010000006">
    <property type="protein sequence ID" value="KAG2395501.1"/>
    <property type="molecule type" value="Genomic_DNA"/>
</dbReference>
<keyword evidence="7" id="KW-0472">Membrane</keyword>
<keyword evidence="4 6" id="KW-0964">Secreted</keyword>
<evidence type="ECO:0000256" key="3">
    <source>
        <dbReference type="ARBA" id="ARBA00022471"/>
    </source>
</evidence>
<evidence type="ECO:0000256" key="7">
    <source>
        <dbReference type="SAM" id="Phobius"/>
    </source>
</evidence>
<dbReference type="GO" id="GO:0005576">
    <property type="term" value="C:extracellular region"/>
    <property type="evidence" value="ECO:0007669"/>
    <property type="project" value="UniProtKB-SubCell"/>
</dbReference>
<proteinExistence type="inferred from homology"/>
<accession>A0A8T0K777</accession>
<evidence type="ECO:0000256" key="6">
    <source>
        <dbReference type="RuleBase" id="RU367044"/>
    </source>
</evidence>
<evidence type="ECO:0000256" key="4">
    <source>
        <dbReference type="ARBA" id="ARBA00022525"/>
    </source>
</evidence>
<evidence type="ECO:0000256" key="5">
    <source>
        <dbReference type="ARBA" id="ARBA00022729"/>
    </source>
</evidence>
<reference evidence="8 9" key="1">
    <citation type="submission" date="2020-05" db="EMBL/GenBank/DDBJ databases">
        <title>Vigna angularis (adzuki bean) Var. LongXiaoDou No. 4 denovo assembly.</title>
        <authorList>
            <person name="Xiang H."/>
        </authorList>
    </citation>
    <scope>NUCLEOTIDE SEQUENCE [LARGE SCALE GENOMIC DNA]</scope>
    <source>
        <tissue evidence="8">Leaf</tissue>
    </source>
</reference>
<comment type="similarity">
    <text evidence="2 6">Belongs to the plant self-incompatibility (S1) protein family.</text>
</comment>
<dbReference type="PANTHER" id="PTHR31232:SF8">
    <property type="entry name" value="S-PROTEIN HOMOLOG"/>
    <property type="match status" value="1"/>
</dbReference>
<comment type="caution">
    <text evidence="8">The sequence shown here is derived from an EMBL/GenBank/DDBJ whole genome shotgun (WGS) entry which is preliminary data.</text>
</comment>